<evidence type="ECO:0000313" key="6">
    <source>
        <dbReference type="Proteomes" id="UP001166286"/>
    </source>
</evidence>
<dbReference type="GO" id="GO:0047274">
    <property type="term" value="F:galactinol-sucrose galactosyltransferase activity"/>
    <property type="evidence" value="ECO:0007669"/>
    <property type="project" value="UniProtKB-EC"/>
</dbReference>
<dbReference type="AlphaFoldDB" id="A0AA39RAG8"/>
<dbReference type="InterPro" id="IPR008811">
    <property type="entry name" value="Glycosyl_hydrolases_36"/>
</dbReference>
<protein>
    <recommendedName>
        <fullName evidence="7">Alpha-galactosidase</fullName>
    </recommendedName>
</protein>
<comment type="catalytic activity">
    <reaction evidence="4">
        <text>alpha-D-galactosyl-(1-&gt;3)-1D-myo-inositol + sucrose = raffinose + myo-inositol</text>
        <dbReference type="Rhea" id="RHEA:20161"/>
        <dbReference type="ChEBI" id="CHEBI:16634"/>
        <dbReference type="ChEBI" id="CHEBI:17268"/>
        <dbReference type="ChEBI" id="CHEBI:17505"/>
        <dbReference type="ChEBI" id="CHEBI:17992"/>
        <dbReference type="EC" id="2.4.1.82"/>
    </reaction>
</comment>
<comment type="catalytic activity">
    <reaction evidence="1">
        <text>Hydrolysis of terminal, non-reducing alpha-D-galactose residues in alpha-D-galactosides, including galactose oligosaccharides, galactomannans and galactolipids.</text>
        <dbReference type="EC" id="3.2.1.22"/>
    </reaction>
</comment>
<dbReference type="Pfam" id="PF05691">
    <property type="entry name" value="Raffinose_syn"/>
    <property type="match status" value="1"/>
</dbReference>
<evidence type="ECO:0000256" key="4">
    <source>
        <dbReference type="ARBA" id="ARBA00049426"/>
    </source>
</evidence>
<dbReference type="InterPro" id="IPR013785">
    <property type="entry name" value="Aldolase_TIM"/>
</dbReference>
<evidence type="ECO:0000256" key="3">
    <source>
        <dbReference type="ARBA" id="ARBA00023277"/>
    </source>
</evidence>
<dbReference type="EMBL" id="JAFEKC020000002">
    <property type="protein sequence ID" value="KAK0516844.1"/>
    <property type="molecule type" value="Genomic_DNA"/>
</dbReference>
<keyword evidence="6" id="KW-1185">Reference proteome</keyword>
<comment type="similarity">
    <text evidence="2">Belongs to the glycosyl hydrolases 36 family.</text>
</comment>
<dbReference type="PANTHER" id="PTHR31268">
    <property type="match status" value="1"/>
</dbReference>
<dbReference type="Gene3D" id="3.20.20.70">
    <property type="entry name" value="Aldolase class I"/>
    <property type="match status" value="1"/>
</dbReference>
<dbReference type="SUPFAM" id="SSF51445">
    <property type="entry name" value="(Trans)glycosidases"/>
    <property type="match status" value="1"/>
</dbReference>
<dbReference type="InterPro" id="IPR017853">
    <property type="entry name" value="GH"/>
</dbReference>
<sequence length="887" mass="99753">MVTNDLFGKPFQLKFVRPAQMLLFANAVCDPPLGQATVIPSGQTVKFIVLLESSRSFPEQLWEAVVWHNGHKDQEWRGLPLKEQDPSLNPLAISSPNRANIYRRCFSVGLPTSGHSQHPIRFTLKYRIAKSDDWKWVNDQHCLTDGVLYFQPQSLPSELRNYLKDYSSDLAIHPVPSDTPDTQLWSITAPVEGAQGENSGWSNTKLGIPRSFTRWFSLVRIWSPWLAPRHGKDKYNPPQDAILSSFLRWDGLHLVLLAVSGVDDVLTVFKPDDKGNVIISARNDSPESSQAHVIAAVGTTFENANAAVMRQARKIVRGNEYMSNEIKAEMKKRIENEVNAEWMENWYDGLTYCTWNALGQDLNEGKIFNALDILKENNIKITNLIIDDNWQSIEKSTQNQFESGWTDFEANKEGFPHGLKYTVTNIRDQHPNIQHVAVWHAIAGYWGAISPNGKIAKTYKTVQLQKETSLIPGTHITMVDADDVGRMYNDFYKFLLTSGVDSVKTDAQFILDLLATAPDRLRFIKAYQDAWTINSLRYFSIKAISCMSQIPQILFHTQLPIDKPRMMVRNSDDFFPGIPTSHPWHIFVNAHNSLLTCHLNILPDWDMFQTSHPYSGFHAAGRCVSGGPIYITDEPGQHNISLINEMTASTTKGKTIILRPPIIGKTVEMYTAYEEERLLKVGTFTGGKGGTGILALFNISERILSELVNINAFPGIESNEEYIVRAHSTGEISRSMRLDSEIPVVSLEIDIKGYEILSAYRLSSFELHSMSSQTTPSTKVAILGLLGKMTGAAAVTSYDMKLENSGKLQIEVSLKALGLLGIYISSVHEMSVEKDFLITISEMVIPMHTVRICMEKPVLEIDVEKAWGEMKIQPGFSNELTLKIFLL</sequence>
<dbReference type="Proteomes" id="UP001166286">
    <property type="component" value="Unassembled WGS sequence"/>
</dbReference>
<dbReference type="PANTHER" id="PTHR31268:SF32">
    <property type="entry name" value="GALACTINOL--SUCROSE GALACTOSYLTRANSFERASE 2-RELATED"/>
    <property type="match status" value="1"/>
</dbReference>
<reference evidence="5" key="1">
    <citation type="submission" date="2023-03" db="EMBL/GenBank/DDBJ databases">
        <title>Complete genome of Cladonia borealis.</title>
        <authorList>
            <person name="Park H."/>
        </authorList>
    </citation>
    <scope>NUCLEOTIDE SEQUENCE</scope>
    <source>
        <strain evidence="5">ANT050790</strain>
    </source>
</reference>
<keyword evidence="3" id="KW-0119">Carbohydrate metabolism</keyword>
<comment type="caution">
    <text evidence="5">The sequence shown here is derived from an EMBL/GenBank/DDBJ whole genome shotgun (WGS) entry which is preliminary data.</text>
</comment>
<dbReference type="GO" id="GO:0004557">
    <property type="term" value="F:alpha-galactosidase activity"/>
    <property type="evidence" value="ECO:0007669"/>
    <property type="project" value="UniProtKB-EC"/>
</dbReference>
<name>A0AA39RAG8_9LECA</name>
<organism evidence="5 6">
    <name type="scientific">Cladonia borealis</name>
    <dbReference type="NCBI Taxonomy" id="184061"/>
    <lineage>
        <taxon>Eukaryota</taxon>
        <taxon>Fungi</taxon>
        <taxon>Dikarya</taxon>
        <taxon>Ascomycota</taxon>
        <taxon>Pezizomycotina</taxon>
        <taxon>Lecanoromycetes</taxon>
        <taxon>OSLEUM clade</taxon>
        <taxon>Lecanoromycetidae</taxon>
        <taxon>Lecanorales</taxon>
        <taxon>Lecanorineae</taxon>
        <taxon>Cladoniaceae</taxon>
        <taxon>Cladonia</taxon>
    </lineage>
</organism>
<evidence type="ECO:0000256" key="2">
    <source>
        <dbReference type="ARBA" id="ARBA00007240"/>
    </source>
</evidence>
<proteinExistence type="inferred from homology"/>
<accession>A0AA39RAG8</accession>
<gene>
    <name evidence="5" type="ORF">JMJ35_001447</name>
</gene>
<evidence type="ECO:0008006" key="7">
    <source>
        <dbReference type="Google" id="ProtNLM"/>
    </source>
</evidence>
<evidence type="ECO:0000313" key="5">
    <source>
        <dbReference type="EMBL" id="KAK0516844.1"/>
    </source>
</evidence>
<evidence type="ECO:0000256" key="1">
    <source>
        <dbReference type="ARBA" id="ARBA00001255"/>
    </source>
</evidence>